<dbReference type="InterPro" id="IPR008622">
    <property type="entry name" value="FliT"/>
</dbReference>
<comment type="subcellular location">
    <subcellularLocation>
        <location evidence="1">Cytoplasm</location>
        <location evidence="1">Cytosol</location>
    </subcellularLocation>
</comment>
<gene>
    <name evidence="7" type="ORF">ABI908_18820</name>
    <name evidence="6" type="ORF">DK843_09880</name>
</gene>
<keyword evidence="2" id="KW-0963">Cytoplasm</keyword>
<keyword evidence="7" id="KW-0282">Flagellum</keyword>
<evidence type="ECO:0000256" key="3">
    <source>
        <dbReference type="ARBA" id="ARBA00022795"/>
    </source>
</evidence>
<keyword evidence="7" id="KW-0969">Cilium</keyword>
<evidence type="ECO:0000313" key="9">
    <source>
        <dbReference type="Proteomes" id="UP001462502"/>
    </source>
</evidence>
<evidence type="ECO:0000256" key="1">
    <source>
        <dbReference type="ARBA" id="ARBA00004514"/>
    </source>
</evidence>
<proteinExistence type="predicted"/>
<dbReference type="Gene3D" id="1.20.58.380">
    <property type="entry name" value="Flagellar protein flit"/>
    <property type="match status" value="1"/>
</dbReference>
<dbReference type="EMBL" id="CP029554">
    <property type="protein sequence ID" value="AXE34581.1"/>
    <property type="molecule type" value="Genomic_DNA"/>
</dbReference>
<dbReference type="Proteomes" id="UP001462502">
    <property type="component" value="Unassembled WGS sequence"/>
</dbReference>
<keyword evidence="9" id="KW-1185">Reference proteome</keyword>
<evidence type="ECO:0000313" key="6">
    <source>
        <dbReference type="EMBL" id="AXE34581.1"/>
    </source>
</evidence>
<dbReference type="OrthoDB" id="8595686at2"/>
<name>A0A344UH33_9NEIS</name>
<dbReference type="AlphaFoldDB" id="A0A344UH33"/>
<keyword evidence="7" id="KW-0966">Cell projection</keyword>
<keyword evidence="4" id="KW-0143">Chaperone</keyword>
<dbReference type="KEGG" id="chrb:DK843_09880"/>
<evidence type="ECO:0000256" key="5">
    <source>
        <dbReference type="ARBA" id="ARBA00093797"/>
    </source>
</evidence>
<dbReference type="KEGG" id="chri:DK842_04415"/>
<evidence type="ECO:0000313" key="7">
    <source>
        <dbReference type="EMBL" id="MEO9386154.1"/>
    </source>
</evidence>
<evidence type="ECO:0000256" key="2">
    <source>
        <dbReference type="ARBA" id="ARBA00022490"/>
    </source>
</evidence>
<keyword evidence="3" id="KW-1005">Bacterial flagellum biogenesis</keyword>
<reference evidence="6 8" key="1">
    <citation type="submission" date="2018-05" db="EMBL/GenBank/DDBJ databases">
        <title>Genome sequencing, assembly and analysis of the novel insecticidal bacterium, Chromobacterium phragmitis.</title>
        <authorList>
            <person name="Sparks M.E."/>
            <person name="Blackburn M.B."/>
            <person name="Gundersen-Rindal D.E."/>
        </authorList>
    </citation>
    <scope>NUCLEOTIDE SEQUENCE [LARGE SCALE GENOMIC DNA]</scope>
    <source>
        <strain evidence="6">IIBBL 274-1</strain>
    </source>
</reference>
<dbReference type="RefSeq" id="WP_114060271.1">
    <property type="nucleotide sequence ID" value="NZ_CP029495.1"/>
</dbReference>
<dbReference type="Proteomes" id="UP000252038">
    <property type="component" value="Chromosome"/>
</dbReference>
<organism evidence="6 8">
    <name type="scientific">Chromobacterium phragmitis</name>
    <dbReference type="NCBI Taxonomy" id="2202141"/>
    <lineage>
        <taxon>Bacteria</taxon>
        <taxon>Pseudomonadati</taxon>
        <taxon>Pseudomonadota</taxon>
        <taxon>Betaproteobacteria</taxon>
        <taxon>Neisseriales</taxon>
        <taxon>Chromobacteriaceae</taxon>
        <taxon>Chromobacterium</taxon>
    </lineage>
</organism>
<dbReference type="GO" id="GO:0044781">
    <property type="term" value="P:bacterial-type flagellum organization"/>
    <property type="evidence" value="ECO:0007669"/>
    <property type="project" value="UniProtKB-KW"/>
</dbReference>
<sequence>MKSRTITPAQAKLIEELESLTRELLEAATRRDRPRFSALYERSEAGVSQLLKELGDNGRDSLSETQRETLRRVLIVREEAQQQVSGWAKQIKAELRVLSQSSKLNRQYKG</sequence>
<reference evidence="7 9" key="2">
    <citation type="submission" date="2024-05" db="EMBL/GenBank/DDBJ databases">
        <authorList>
            <person name="De Oliveira J.P."/>
            <person name="Noriler S.A."/>
            <person name="De Oliveira A.G."/>
            <person name="Sipoli D.S."/>
        </authorList>
    </citation>
    <scope>NUCLEOTIDE SEQUENCE [LARGE SCALE GENOMIC DNA]</scope>
    <source>
        <strain evidence="7 9">LABIM192</strain>
    </source>
</reference>
<evidence type="ECO:0000313" key="8">
    <source>
        <dbReference type="Proteomes" id="UP000252038"/>
    </source>
</evidence>
<evidence type="ECO:0000256" key="4">
    <source>
        <dbReference type="ARBA" id="ARBA00023186"/>
    </source>
</evidence>
<dbReference type="EMBL" id="JBDXMI010000001">
    <property type="protein sequence ID" value="MEO9386154.1"/>
    <property type="molecule type" value="Genomic_DNA"/>
</dbReference>
<dbReference type="Pfam" id="PF05400">
    <property type="entry name" value="FliT"/>
    <property type="match status" value="1"/>
</dbReference>
<accession>A0A344UH33</accession>
<protein>
    <recommendedName>
        <fullName evidence="5">Flagellar protein FliT</fullName>
    </recommendedName>
</protein>